<evidence type="ECO:0000313" key="3">
    <source>
        <dbReference type="Proteomes" id="UP000190744"/>
    </source>
</evidence>
<dbReference type="Proteomes" id="UP000190744">
    <property type="component" value="Unassembled WGS sequence"/>
</dbReference>
<proteinExistence type="predicted"/>
<comment type="caution">
    <text evidence="2">The sequence shown here is derived from an EMBL/GenBank/DDBJ whole genome shotgun (WGS) entry which is preliminary data.</text>
</comment>
<gene>
    <name evidence="2" type="ORF">PEBR_42561</name>
</gene>
<evidence type="ECO:0000256" key="1">
    <source>
        <dbReference type="SAM" id="MobiDB-lite"/>
    </source>
</evidence>
<feature type="region of interest" description="Disordered" evidence="1">
    <location>
        <begin position="38"/>
        <end position="79"/>
    </location>
</feature>
<reference evidence="3" key="1">
    <citation type="submission" date="2015-09" db="EMBL/GenBank/DDBJ databases">
        <authorList>
            <person name="Fill T.P."/>
            <person name="Baretta J.F."/>
            <person name="de Almeida L.G."/>
            <person name="Rocha M."/>
            <person name="de Souza D.H."/>
            <person name="Malavazi I."/>
            <person name="Cerdeira L.T."/>
            <person name="Hong H."/>
            <person name="Samborskyy M."/>
            <person name="de Vasconcelos A.T."/>
            <person name="Leadlay P."/>
            <person name="Rodrigues-Filho E."/>
        </authorList>
    </citation>
    <scope>NUCLEOTIDE SEQUENCE [LARGE SCALE GENOMIC DNA]</scope>
    <source>
        <strain evidence="3">LaBioMMi 136</strain>
    </source>
</reference>
<name>A0A1S9R8B3_PENBI</name>
<protein>
    <submittedName>
        <fullName evidence="2">Uncharacterized protein</fullName>
    </submittedName>
</protein>
<feature type="region of interest" description="Disordered" evidence="1">
    <location>
        <begin position="128"/>
        <end position="197"/>
    </location>
</feature>
<evidence type="ECO:0000313" key="2">
    <source>
        <dbReference type="EMBL" id="OOQ81540.1"/>
    </source>
</evidence>
<organism evidence="2 3">
    <name type="scientific">Penicillium brasilianum</name>
    <dbReference type="NCBI Taxonomy" id="104259"/>
    <lineage>
        <taxon>Eukaryota</taxon>
        <taxon>Fungi</taxon>
        <taxon>Dikarya</taxon>
        <taxon>Ascomycota</taxon>
        <taxon>Pezizomycotina</taxon>
        <taxon>Eurotiomycetes</taxon>
        <taxon>Eurotiomycetidae</taxon>
        <taxon>Eurotiales</taxon>
        <taxon>Aspergillaceae</taxon>
        <taxon>Penicillium</taxon>
    </lineage>
</organism>
<accession>A0A1S9R8B3</accession>
<sequence length="256" mass="27790">MLRRPPTVISLTENDLQFHLPRIFARSLPVNIDQLSLEDTDEKCPGQDPPFGEQRSSNDDSTSQLNPHRPLHRANEGSSCMTRASLTEARTHSAALPAPTMNGSTHRTIVDPNGAPTIAATTAQLISSNLPQTRASRLREPSPSPSHPRTELTIPPQEFLDPHILPSPDRKKGRSAVPNGPPAENRPRSHSQDAWTTLNKHESRVSAAQSFRLPPGACPELTIDLVPQRDPALASTESYEAGLVATKVSPAMANTN</sequence>
<dbReference type="AlphaFoldDB" id="A0A1S9R8B3"/>
<dbReference type="EMBL" id="LJBN01000246">
    <property type="protein sequence ID" value="OOQ81540.1"/>
    <property type="molecule type" value="Genomic_DNA"/>
</dbReference>